<keyword evidence="1" id="KW-0805">Transcription regulation</keyword>
<dbReference type="Proteomes" id="UP000643810">
    <property type="component" value="Unassembled WGS sequence"/>
</dbReference>
<gene>
    <name evidence="5" type="ORF">H8R94_09430</name>
</gene>
<evidence type="ECO:0000256" key="1">
    <source>
        <dbReference type="ARBA" id="ARBA00023015"/>
    </source>
</evidence>
<evidence type="ECO:0000256" key="3">
    <source>
        <dbReference type="ARBA" id="ARBA00023163"/>
    </source>
</evidence>
<reference evidence="5 6" key="1">
    <citation type="submission" date="2020-08" db="EMBL/GenBank/DDBJ databases">
        <title>Genome public.</title>
        <authorList>
            <person name="Liu C."/>
            <person name="Sun Q."/>
        </authorList>
    </citation>
    <scope>NUCLEOTIDE SEQUENCE [LARGE SCALE GENOMIC DNA]</scope>
    <source>
        <strain evidence="5 6">NSJ-9</strain>
    </source>
</reference>
<dbReference type="SUPFAM" id="SSF46689">
    <property type="entry name" value="Homeodomain-like"/>
    <property type="match status" value="2"/>
</dbReference>
<dbReference type="PANTHER" id="PTHR43280">
    <property type="entry name" value="ARAC-FAMILY TRANSCRIPTIONAL REGULATOR"/>
    <property type="match status" value="1"/>
</dbReference>
<organism evidence="5 6">
    <name type="scientific">Roseburia lenta</name>
    <dbReference type="NCBI Taxonomy" id="2763061"/>
    <lineage>
        <taxon>Bacteria</taxon>
        <taxon>Bacillati</taxon>
        <taxon>Bacillota</taxon>
        <taxon>Clostridia</taxon>
        <taxon>Lachnospirales</taxon>
        <taxon>Lachnospiraceae</taxon>
        <taxon>Roseburia</taxon>
    </lineage>
</organism>
<accession>A0ABR7GH93</accession>
<sequence length="431" mass="49436">MRKKGLSMYQTQKLTYLFDSLYAVNNICFWHYTKDWELLDTNCPWINEVRNFFFDSKDNALKTYASNSTMPILYPDRLCLTWAIQPYIVDDNLDSFYVLGPFLNSSVSEINFKRLLDDWHMSISSQHRMMEVQKEIPVIPYSLFLQSVRMLYYTLYGKTPGNLTTTSFPTLNPLSSKNTLAPTKKNGSTAHDITITEHSSYAMECAMLKHVETGNIHYQDELQNTELSADNYLVGLMSPGDIVRQEKDAIIVFVALITRAAIRGGMDPDEAYSLSDYYIQQIESPDCTDLNNIMDIHFLAYDTFIHRVHEIQLQGKEYSPFVNDCIALIHRNIYEKITLEDLAEALGYSTYYLSSQFKKQTGQSIGDYMTDLRIEKAKEMLTYNNISLTDLSAKLHFSTPSYFSSVFKKRTGLPPSAYVQSLSKPASSSQP</sequence>
<evidence type="ECO:0000313" key="6">
    <source>
        <dbReference type="Proteomes" id="UP000643810"/>
    </source>
</evidence>
<keyword evidence="6" id="KW-1185">Reference proteome</keyword>
<dbReference type="Pfam" id="PF12833">
    <property type="entry name" value="HTH_18"/>
    <property type="match status" value="1"/>
</dbReference>
<keyword evidence="2" id="KW-0238">DNA-binding</keyword>
<protein>
    <submittedName>
        <fullName evidence="5">Helix-turn-helix domain-containing protein</fullName>
    </submittedName>
</protein>
<dbReference type="RefSeq" id="WP_186854505.1">
    <property type="nucleotide sequence ID" value="NZ_JACOPG010000003.1"/>
</dbReference>
<dbReference type="InterPro" id="IPR018060">
    <property type="entry name" value="HTH_AraC"/>
</dbReference>
<comment type="caution">
    <text evidence="5">The sequence shown here is derived from an EMBL/GenBank/DDBJ whole genome shotgun (WGS) entry which is preliminary data.</text>
</comment>
<feature type="domain" description="HTH araC/xylS-type" evidence="4">
    <location>
        <begin position="323"/>
        <end position="421"/>
    </location>
</feature>
<dbReference type="PROSITE" id="PS01124">
    <property type="entry name" value="HTH_ARAC_FAMILY_2"/>
    <property type="match status" value="1"/>
</dbReference>
<dbReference type="InterPro" id="IPR009057">
    <property type="entry name" value="Homeodomain-like_sf"/>
</dbReference>
<dbReference type="EMBL" id="JACOPG010000003">
    <property type="protein sequence ID" value="MBC5686819.1"/>
    <property type="molecule type" value="Genomic_DNA"/>
</dbReference>
<dbReference type="PANTHER" id="PTHR43280:SF28">
    <property type="entry name" value="HTH-TYPE TRANSCRIPTIONAL ACTIVATOR RHAS"/>
    <property type="match status" value="1"/>
</dbReference>
<name>A0ABR7GH93_9FIRM</name>
<evidence type="ECO:0000259" key="4">
    <source>
        <dbReference type="PROSITE" id="PS01124"/>
    </source>
</evidence>
<evidence type="ECO:0000313" key="5">
    <source>
        <dbReference type="EMBL" id="MBC5686819.1"/>
    </source>
</evidence>
<dbReference type="Gene3D" id="1.10.10.60">
    <property type="entry name" value="Homeodomain-like"/>
    <property type="match status" value="2"/>
</dbReference>
<dbReference type="SMART" id="SM00342">
    <property type="entry name" value="HTH_ARAC"/>
    <property type="match status" value="1"/>
</dbReference>
<proteinExistence type="predicted"/>
<keyword evidence="3" id="KW-0804">Transcription</keyword>
<evidence type="ECO:0000256" key="2">
    <source>
        <dbReference type="ARBA" id="ARBA00023125"/>
    </source>
</evidence>